<name>A0ABZ2LJI8_9BACT</name>
<dbReference type="Gene3D" id="3.40.50.12780">
    <property type="entry name" value="N-terminal domain of ligase-like"/>
    <property type="match status" value="1"/>
</dbReference>
<keyword evidence="1" id="KW-0436">Ligase</keyword>
<keyword evidence="6" id="KW-1185">Reference proteome</keyword>
<dbReference type="SUPFAM" id="SSF56801">
    <property type="entry name" value="Acetyl-CoA synthetase-like"/>
    <property type="match status" value="1"/>
</dbReference>
<dbReference type="PANTHER" id="PTHR43272">
    <property type="entry name" value="LONG-CHAIN-FATTY-ACID--COA LIGASE"/>
    <property type="match status" value="1"/>
</dbReference>
<dbReference type="InterPro" id="IPR042099">
    <property type="entry name" value="ANL_N_sf"/>
</dbReference>
<evidence type="ECO:0000259" key="4">
    <source>
        <dbReference type="Pfam" id="PF00501"/>
    </source>
</evidence>
<accession>A0ABZ2LJI8</accession>
<dbReference type="PANTHER" id="PTHR43272:SF32">
    <property type="entry name" value="AMP-DEPENDENT SYNTHETASE_LIGASE DOMAIN-CONTAINING PROTEIN"/>
    <property type="match status" value="1"/>
</dbReference>
<dbReference type="Pfam" id="PF00501">
    <property type="entry name" value="AMP-binding"/>
    <property type="match status" value="1"/>
</dbReference>
<protein>
    <submittedName>
        <fullName evidence="5">AMP-binding protein</fullName>
    </submittedName>
</protein>
<dbReference type="EMBL" id="CP089984">
    <property type="protein sequence ID" value="WXB11123.1"/>
    <property type="molecule type" value="Genomic_DNA"/>
</dbReference>
<evidence type="ECO:0000256" key="2">
    <source>
        <dbReference type="ARBA" id="ARBA00022832"/>
    </source>
</evidence>
<dbReference type="RefSeq" id="WP_394820738.1">
    <property type="nucleotide sequence ID" value="NZ_CP089984.1"/>
</dbReference>
<sequence>MSETFPRLLFALAASKPREVALLEKHYGIWQELTWGEYAARVRDFAHGLSTLGVERDDVVGILGDNRPEWLVSELAAQSLGAAVVGVYPTSIGEELVHILARARVRVVVAEDQEQVDKLLRLEDRLPALERIVYSDPRGLQDYQDPRLRAFTEVEMHGRAQAKARPGWLDERIAGGRPSDPAVVCATSGTTDSPKLAILSHANLLTMAAHLHHIDPFRPGARYVSFLPLAWVGEQMLAVACGLAHGITVFFPEDSDTQRSDLREVGPDVMFSPPPIWEQMLSSVQSRIGNAGWFKRRILGWAYGVGETMAACRARGQKPAAGLWAAHAMADLIALRHVRDQLGLLRIRRCYTGGAPLSPDVFHFFHAIGVKLKQVYGQTEICGLAVCHRDDDVRDHTVGAPIPETEVRLAEDGEILLRSASVFGGYLHDPEATAKVVDPDGWLHTGDSGYFEGHHLVVIDRSSDVLRIPDGSPFSSSFIENKIKVSPYVEEAVAFHGAGGITAIVCLEPGTTGAWAEQARIGYTTYSDLATKSEIGELLAEEIARANLDLPPAVAVRRFVLLHKPLDPDDDEITRTRKVRRSVIASRYRDILAALDRGDESVAIKTTVRYQDGSEVERSIVLPIHTPLAPEQLTGRRRRPVWSAA</sequence>
<gene>
    <name evidence="5" type="ORF">LZC94_24970</name>
</gene>
<keyword evidence="2" id="KW-0276">Fatty acid metabolism</keyword>
<dbReference type="InterPro" id="IPR000873">
    <property type="entry name" value="AMP-dep_synth/lig_dom"/>
</dbReference>
<evidence type="ECO:0000313" key="5">
    <source>
        <dbReference type="EMBL" id="WXB11123.1"/>
    </source>
</evidence>
<feature type="domain" description="AMP-dependent synthetase/ligase" evidence="4">
    <location>
        <begin position="13"/>
        <end position="427"/>
    </location>
</feature>
<proteinExistence type="predicted"/>
<evidence type="ECO:0000256" key="3">
    <source>
        <dbReference type="ARBA" id="ARBA00023098"/>
    </source>
</evidence>
<reference evidence="5 6" key="1">
    <citation type="submission" date="2021-12" db="EMBL/GenBank/DDBJ databases">
        <title>Discovery of the Pendulisporaceae a myxobacterial family with distinct sporulation behavior and unique specialized metabolism.</title>
        <authorList>
            <person name="Garcia R."/>
            <person name="Popoff A."/>
            <person name="Bader C.D."/>
            <person name="Loehr J."/>
            <person name="Walesch S."/>
            <person name="Walt C."/>
            <person name="Boldt J."/>
            <person name="Bunk B."/>
            <person name="Haeckl F.J.F.P.J."/>
            <person name="Gunesch A.P."/>
            <person name="Birkelbach J."/>
            <person name="Nuebel U."/>
            <person name="Pietschmann T."/>
            <person name="Bach T."/>
            <person name="Mueller R."/>
        </authorList>
    </citation>
    <scope>NUCLEOTIDE SEQUENCE [LARGE SCALE GENOMIC DNA]</scope>
    <source>
        <strain evidence="5 6">MSr11954</strain>
    </source>
</reference>
<keyword evidence="3" id="KW-0443">Lipid metabolism</keyword>
<organism evidence="5 6">
    <name type="scientific">Pendulispora albinea</name>
    <dbReference type="NCBI Taxonomy" id="2741071"/>
    <lineage>
        <taxon>Bacteria</taxon>
        <taxon>Pseudomonadati</taxon>
        <taxon>Myxococcota</taxon>
        <taxon>Myxococcia</taxon>
        <taxon>Myxococcales</taxon>
        <taxon>Sorangiineae</taxon>
        <taxon>Pendulisporaceae</taxon>
        <taxon>Pendulispora</taxon>
    </lineage>
</organism>
<dbReference type="Proteomes" id="UP001370348">
    <property type="component" value="Chromosome"/>
</dbReference>
<evidence type="ECO:0000256" key="1">
    <source>
        <dbReference type="ARBA" id="ARBA00022598"/>
    </source>
</evidence>
<evidence type="ECO:0000313" key="6">
    <source>
        <dbReference type="Proteomes" id="UP001370348"/>
    </source>
</evidence>